<evidence type="ECO:0000313" key="3">
    <source>
        <dbReference type="Proteomes" id="UP000005710"/>
    </source>
</evidence>
<comment type="caution">
    <text evidence="2">The sequence shown here is derived from an EMBL/GenBank/DDBJ whole genome shotgun (WGS) entry which is preliminary data.</text>
</comment>
<sequence length="201" mass="20263">MARRRLMSEALREDLARELGVYELAARHGWGAVPARECGRLVQQAVLRAEALLAQQEGRPDAPLMRQQGAGPAPHALSPQVPPFVQNPSPWPGPWFGHATAAARPGPAHPAPAQPSAPGGRSPAPQPAVAPFPAPGFPDPRAAAGAPAGLGTNPAAAGGSPAAGHLAPPQPWRAGQPGPMVPAAAVVTTAAAARAGGPWPV</sequence>
<proteinExistence type="predicted"/>
<keyword evidence="3" id="KW-1185">Reference proteome</keyword>
<dbReference type="AlphaFoldDB" id="K6NYT3"/>
<reference evidence="2" key="1">
    <citation type="submission" date="2010-10" db="EMBL/GenBank/DDBJ databases">
        <authorList>
            <consortium name="US DOE Joint Genome Institute (JGI-PGF)"/>
            <person name="Lucas S."/>
            <person name="Copeland A."/>
            <person name="Lapidus A."/>
            <person name="Bruce D."/>
            <person name="Goodwin L."/>
            <person name="Pitluck S."/>
            <person name="Kyrpides N."/>
            <person name="Mavromatis K."/>
            <person name="Detter J.C."/>
            <person name="Han C."/>
            <person name="Land M."/>
            <person name="Hauser L."/>
            <person name="Markowitz V."/>
            <person name="Cheng J.-F."/>
            <person name="Hugenholtz P."/>
            <person name="Woyke T."/>
            <person name="Wu D."/>
            <person name="Pukall R."/>
            <person name="Wahrenburg C."/>
            <person name="Brambilla E."/>
            <person name="Klenk H.-P."/>
            <person name="Eisen J.A."/>
        </authorList>
    </citation>
    <scope>NUCLEOTIDE SEQUENCE [LARGE SCALE GENOMIC DNA]</scope>
    <source>
        <strain evidence="2">DSM 13965</strain>
    </source>
</reference>
<dbReference type="EMBL" id="AENY02000003">
    <property type="protein sequence ID" value="EKP94000.1"/>
    <property type="molecule type" value="Genomic_DNA"/>
</dbReference>
<feature type="compositionally biased region" description="Pro residues" evidence="1">
    <location>
        <begin position="124"/>
        <end position="138"/>
    </location>
</feature>
<evidence type="ECO:0008006" key="4">
    <source>
        <dbReference type="Google" id="ProtNLM"/>
    </source>
</evidence>
<feature type="compositionally biased region" description="Low complexity" evidence="1">
    <location>
        <begin position="97"/>
        <end position="106"/>
    </location>
</feature>
<dbReference type="STRING" id="867903.ThesuDRAFT_01724"/>
<evidence type="ECO:0000313" key="2">
    <source>
        <dbReference type="EMBL" id="EKP94000.1"/>
    </source>
</evidence>
<name>K6NYT3_9FIRM</name>
<dbReference type="Proteomes" id="UP000005710">
    <property type="component" value="Unassembled WGS sequence"/>
</dbReference>
<evidence type="ECO:0000256" key="1">
    <source>
        <dbReference type="SAM" id="MobiDB-lite"/>
    </source>
</evidence>
<organism evidence="2 3">
    <name type="scientific">Thermaerobacter subterraneus DSM 13965</name>
    <dbReference type="NCBI Taxonomy" id="867903"/>
    <lineage>
        <taxon>Bacteria</taxon>
        <taxon>Bacillati</taxon>
        <taxon>Bacillota</taxon>
        <taxon>Clostridia</taxon>
        <taxon>Eubacteriales</taxon>
        <taxon>Clostridiales Family XVII. Incertae Sedis</taxon>
        <taxon>Thermaerobacter</taxon>
    </lineage>
</organism>
<dbReference type="RefSeq" id="WP_006903996.1">
    <property type="nucleotide sequence ID" value="NZ_JH976535.1"/>
</dbReference>
<protein>
    <recommendedName>
        <fullName evidence="4">Small, acid-soluble spore protein, alpha/beta type</fullName>
    </recommendedName>
</protein>
<feature type="region of interest" description="Disordered" evidence="1">
    <location>
        <begin position="58"/>
        <end position="180"/>
    </location>
</feature>
<accession>K6NYT3</accession>
<reference evidence="2" key="2">
    <citation type="submission" date="2012-10" db="EMBL/GenBank/DDBJ databases">
        <title>Improved high-quality draft of Thermaerobacter subterraneus C21, DSM 13965.</title>
        <authorList>
            <consortium name="DOE Joint Genome Institute"/>
            <person name="Eisen J."/>
            <person name="Huntemann M."/>
            <person name="Wei C.-L."/>
            <person name="Han J."/>
            <person name="Detter J.C."/>
            <person name="Han C."/>
            <person name="Tapia R."/>
            <person name="Chen A."/>
            <person name="Kyrpides N."/>
            <person name="Mavromatis K."/>
            <person name="Markowitz V."/>
            <person name="Szeto E."/>
            <person name="Ivanova N."/>
            <person name="Mikhailova N."/>
            <person name="Ovchinnikova G."/>
            <person name="Pagani I."/>
            <person name="Pati A."/>
            <person name="Goodwin L."/>
            <person name="Nordberg H.P."/>
            <person name="Cantor M.N."/>
            <person name="Hua S.X."/>
            <person name="Woyke T."/>
            <person name="Eisen J."/>
            <person name="Klenk H.-P."/>
        </authorList>
    </citation>
    <scope>NUCLEOTIDE SEQUENCE [LARGE SCALE GENOMIC DNA]</scope>
    <source>
        <strain evidence="2">DSM 13965</strain>
    </source>
</reference>
<gene>
    <name evidence="2" type="ORF">ThesuDRAFT_01724</name>
</gene>
<dbReference type="HOGENOM" id="CLU_1359878_0_0_9"/>
<feature type="compositionally biased region" description="Low complexity" evidence="1">
    <location>
        <begin position="139"/>
        <end position="167"/>
    </location>
</feature>